<protein>
    <submittedName>
        <fullName evidence="3">Prolyl-tRNA synthetase associated domain-containing protein</fullName>
    </submittedName>
</protein>
<dbReference type="PANTHER" id="PTHR31423:SF3">
    <property type="entry name" value="PROLYL-TRNA SYNTHETASE ASSOCIATED DOMAIN-CONTAINING PROTEIN 1-RELATED"/>
    <property type="match status" value="1"/>
</dbReference>
<accession>A0A927WCC5</accession>
<evidence type="ECO:0000259" key="2">
    <source>
        <dbReference type="Pfam" id="PF04073"/>
    </source>
</evidence>
<organism evidence="3 4">
    <name type="scientific">Clostridium sulfidigenes</name>
    <dbReference type="NCBI Taxonomy" id="318464"/>
    <lineage>
        <taxon>Bacteria</taxon>
        <taxon>Bacillati</taxon>
        <taxon>Bacillota</taxon>
        <taxon>Clostridia</taxon>
        <taxon>Eubacteriales</taxon>
        <taxon>Clostridiaceae</taxon>
        <taxon>Clostridium</taxon>
    </lineage>
</organism>
<dbReference type="Pfam" id="PF04073">
    <property type="entry name" value="tRNA_edit"/>
    <property type="match status" value="1"/>
</dbReference>
<dbReference type="Proteomes" id="UP000768462">
    <property type="component" value="Unassembled WGS sequence"/>
</dbReference>
<dbReference type="PANTHER" id="PTHR31423">
    <property type="entry name" value="YBAK DOMAIN-CONTAINING PROTEIN"/>
    <property type="match status" value="1"/>
</dbReference>
<evidence type="ECO:0000313" key="4">
    <source>
        <dbReference type="Proteomes" id="UP000768462"/>
    </source>
</evidence>
<feature type="domain" description="YbaK/aminoacyl-tRNA synthetase-associated" evidence="2">
    <location>
        <begin position="24"/>
        <end position="148"/>
    </location>
</feature>
<proteinExistence type="inferred from homology"/>
<evidence type="ECO:0000313" key="3">
    <source>
        <dbReference type="EMBL" id="MBE6059634.1"/>
    </source>
</evidence>
<dbReference type="AlphaFoldDB" id="A0A927WCC5"/>
<gene>
    <name evidence="3" type="ORF">E7215_05595</name>
</gene>
<dbReference type="SUPFAM" id="SSF55826">
    <property type="entry name" value="YbaK/ProRS associated domain"/>
    <property type="match status" value="1"/>
</dbReference>
<name>A0A927WCC5_9CLOT</name>
<dbReference type="CDD" id="cd04335">
    <property type="entry name" value="PrdX_deacylase"/>
    <property type="match status" value="1"/>
</dbReference>
<reference evidence="3" key="1">
    <citation type="submission" date="2019-04" db="EMBL/GenBank/DDBJ databases">
        <title>Evolution of Biomass-Degrading Anaerobic Consortia Revealed by Metagenomics.</title>
        <authorList>
            <person name="Peng X."/>
        </authorList>
    </citation>
    <scope>NUCLEOTIDE SEQUENCE</scope>
    <source>
        <strain evidence="3">SIG254</strain>
    </source>
</reference>
<evidence type="ECO:0000256" key="1">
    <source>
        <dbReference type="ARBA" id="ARBA00010201"/>
    </source>
</evidence>
<dbReference type="Gene3D" id="3.90.960.10">
    <property type="entry name" value="YbaK/aminoacyl-tRNA synthetase-associated domain"/>
    <property type="match status" value="1"/>
</dbReference>
<sequence length="163" mass="18842">MNSIRKKVFDAMESMNISYDVIEHPAVYTIEEMDKLSVESKNEVVKNLFVRDDKKKRYFLIVLQKNKRVDLKEIRRELNCRPLSFASEEDLGKYMKLSKGSVTPFGILNDSDCKVEVVLDKDILLFERIGVHPNDNTATVLICPQDLESIMKNHGNNISYIEV</sequence>
<comment type="caution">
    <text evidence="3">The sequence shown here is derived from an EMBL/GenBank/DDBJ whole genome shotgun (WGS) entry which is preliminary data.</text>
</comment>
<dbReference type="InterPro" id="IPR007214">
    <property type="entry name" value="YbaK/aa-tRNA-synth-assoc-dom"/>
</dbReference>
<comment type="similarity">
    <text evidence="1">Belongs to the PRORSD1 family.</text>
</comment>
<dbReference type="InterPro" id="IPR036754">
    <property type="entry name" value="YbaK/aa-tRNA-synt-asso_dom_sf"/>
</dbReference>
<dbReference type="EMBL" id="SVCM01000065">
    <property type="protein sequence ID" value="MBE6059634.1"/>
    <property type="molecule type" value="Genomic_DNA"/>
</dbReference>
<dbReference type="GO" id="GO:0002161">
    <property type="term" value="F:aminoacyl-tRNA deacylase activity"/>
    <property type="evidence" value="ECO:0007669"/>
    <property type="project" value="InterPro"/>
</dbReference>
<dbReference type="InterPro" id="IPR040285">
    <property type="entry name" value="ProX/PRXD1"/>
</dbReference>
<dbReference type="FunFam" id="3.90.960.10:FF:000005">
    <property type="entry name" value="Putative prolyl-tRNA synthetase"/>
    <property type="match status" value="1"/>
</dbReference>